<feature type="compositionally biased region" description="Basic and acidic residues" evidence="1">
    <location>
        <begin position="45"/>
        <end position="62"/>
    </location>
</feature>
<dbReference type="GeneID" id="20802666"/>
<name>W4HBG2_APHAT</name>
<dbReference type="AlphaFoldDB" id="W4HBG2"/>
<reference evidence="2" key="1">
    <citation type="submission" date="2013-12" db="EMBL/GenBank/DDBJ databases">
        <title>The Genome Sequence of Aphanomyces astaci APO3.</title>
        <authorList>
            <consortium name="The Broad Institute Genomics Platform"/>
            <person name="Russ C."/>
            <person name="Tyler B."/>
            <person name="van West P."/>
            <person name="Dieguez-Uribeondo J."/>
            <person name="Young S.K."/>
            <person name="Zeng Q."/>
            <person name="Gargeya S."/>
            <person name="Fitzgerald M."/>
            <person name="Abouelleil A."/>
            <person name="Alvarado L."/>
            <person name="Chapman S.B."/>
            <person name="Gainer-Dewar J."/>
            <person name="Goldberg J."/>
            <person name="Griggs A."/>
            <person name="Gujja S."/>
            <person name="Hansen M."/>
            <person name="Howarth C."/>
            <person name="Imamovic A."/>
            <person name="Ireland A."/>
            <person name="Larimer J."/>
            <person name="McCowan C."/>
            <person name="Murphy C."/>
            <person name="Pearson M."/>
            <person name="Poon T.W."/>
            <person name="Priest M."/>
            <person name="Roberts A."/>
            <person name="Saif S."/>
            <person name="Shea T."/>
            <person name="Sykes S."/>
            <person name="Wortman J."/>
            <person name="Nusbaum C."/>
            <person name="Birren B."/>
        </authorList>
    </citation>
    <scope>NUCLEOTIDE SEQUENCE [LARGE SCALE GENOMIC DNA]</scope>
    <source>
        <strain evidence="2">APO3</strain>
    </source>
</reference>
<organism evidence="2">
    <name type="scientific">Aphanomyces astaci</name>
    <name type="common">Crayfish plague agent</name>
    <dbReference type="NCBI Taxonomy" id="112090"/>
    <lineage>
        <taxon>Eukaryota</taxon>
        <taxon>Sar</taxon>
        <taxon>Stramenopiles</taxon>
        <taxon>Oomycota</taxon>
        <taxon>Saprolegniomycetes</taxon>
        <taxon>Saprolegniales</taxon>
        <taxon>Verrucalvaceae</taxon>
        <taxon>Aphanomyces</taxon>
    </lineage>
</organism>
<dbReference type="RefSeq" id="XP_009821755.1">
    <property type="nucleotide sequence ID" value="XM_009823453.1"/>
</dbReference>
<sequence>METRSCPSMNELRGVARVMGMKYFRHLSKLELHQALQRQLHQVERAQAKADLPKPKGKDAKGRGTRRFWWRKSKNKNKGNAATTSSDVQVLNTLDPIMLSELGPHTFQFVRPNGTVVVYNIDTLVQYILATGNFSEPETRIAFSDDVLKQLDNAVRDQYPMCMESHVETAQATAAGFKFASVVTAQQQRAVFEQERIKRDGLLGLERCMGEVVTEMLHIIEDDDGEEGEMRLVMDVFPSFADLFNQLKSNDREYASHCHKHYVEYLRGPPNRPTVDESGLFGVVLDFMKQMAGKAPTAQRYGA</sequence>
<protein>
    <submittedName>
        <fullName evidence="2">Uncharacterized protein</fullName>
    </submittedName>
</protein>
<proteinExistence type="predicted"/>
<evidence type="ECO:0000313" key="2">
    <source>
        <dbReference type="EMBL" id="ETV89355.1"/>
    </source>
</evidence>
<dbReference type="OrthoDB" id="69901at2759"/>
<feature type="region of interest" description="Disordered" evidence="1">
    <location>
        <begin position="45"/>
        <end position="66"/>
    </location>
</feature>
<gene>
    <name evidence="2" type="ORF">H257_00670</name>
</gene>
<evidence type="ECO:0000256" key="1">
    <source>
        <dbReference type="SAM" id="MobiDB-lite"/>
    </source>
</evidence>
<dbReference type="VEuPathDB" id="FungiDB:H257_00670"/>
<accession>W4HBG2</accession>
<dbReference type="EMBL" id="KI913114">
    <property type="protein sequence ID" value="ETV89355.1"/>
    <property type="molecule type" value="Genomic_DNA"/>
</dbReference>